<gene>
    <name evidence="1" type="ORF">SpAn4DRAFT_3856</name>
</gene>
<evidence type="ECO:0000313" key="1">
    <source>
        <dbReference type="EMBL" id="CQR71351.1"/>
    </source>
</evidence>
<protein>
    <recommendedName>
        <fullName evidence="3">Ribbon-helix-helix protein CopG domain-containing protein</fullName>
    </recommendedName>
</protein>
<dbReference type="Proteomes" id="UP000049855">
    <property type="component" value="Unassembled WGS sequence"/>
</dbReference>
<keyword evidence="2" id="KW-1185">Reference proteome</keyword>
<organism evidence="1 2">
    <name type="scientific">Sporomusa ovata</name>
    <dbReference type="NCBI Taxonomy" id="2378"/>
    <lineage>
        <taxon>Bacteria</taxon>
        <taxon>Bacillati</taxon>
        <taxon>Bacillota</taxon>
        <taxon>Negativicutes</taxon>
        <taxon>Selenomonadales</taxon>
        <taxon>Sporomusaceae</taxon>
        <taxon>Sporomusa</taxon>
    </lineage>
</organism>
<dbReference type="InterPro" id="IPR013321">
    <property type="entry name" value="Arc_rbn_hlx_hlx"/>
</dbReference>
<dbReference type="InterPro" id="IPR010985">
    <property type="entry name" value="Ribbon_hlx_hlx"/>
</dbReference>
<dbReference type="AlphaFoldDB" id="A0A0U1KVF2"/>
<name>A0A0U1KVF2_9FIRM</name>
<dbReference type="SUPFAM" id="SSF47598">
    <property type="entry name" value="Ribbon-helix-helix"/>
    <property type="match status" value="1"/>
</dbReference>
<dbReference type="Gene3D" id="1.10.1220.10">
    <property type="entry name" value="Met repressor-like"/>
    <property type="match status" value="1"/>
</dbReference>
<proteinExistence type="predicted"/>
<sequence length="59" mass="6990">MPSKLPKIESRTDDELLKPKLKKLARKNGRTLSREVEQILKRYVEQYEKTHGEIKVDKP</sequence>
<dbReference type="RefSeq" id="WP_021167456.1">
    <property type="nucleotide sequence ID" value="NZ_CTRP01000004.1"/>
</dbReference>
<evidence type="ECO:0000313" key="2">
    <source>
        <dbReference type="Proteomes" id="UP000049855"/>
    </source>
</evidence>
<accession>A0A0U1KVF2</accession>
<dbReference type="EMBL" id="CTRP01000004">
    <property type="protein sequence ID" value="CQR71351.1"/>
    <property type="molecule type" value="Genomic_DNA"/>
</dbReference>
<reference evidence="2" key="1">
    <citation type="submission" date="2015-03" db="EMBL/GenBank/DDBJ databases">
        <authorList>
            <person name="Nijsse Bart"/>
        </authorList>
    </citation>
    <scope>NUCLEOTIDE SEQUENCE [LARGE SCALE GENOMIC DNA]</scope>
</reference>
<evidence type="ECO:0008006" key="3">
    <source>
        <dbReference type="Google" id="ProtNLM"/>
    </source>
</evidence>
<dbReference type="GO" id="GO:0006355">
    <property type="term" value="P:regulation of DNA-templated transcription"/>
    <property type="evidence" value="ECO:0007669"/>
    <property type="project" value="InterPro"/>
</dbReference>